<accession>A0A395LZW0</accession>
<dbReference type="EMBL" id="PHFL01000049">
    <property type="protein sequence ID" value="RFM24069.1"/>
    <property type="molecule type" value="Genomic_DNA"/>
</dbReference>
<dbReference type="Gene3D" id="3.20.20.80">
    <property type="entry name" value="Glycosidases"/>
    <property type="match status" value="1"/>
</dbReference>
<dbReference type="InterPro" id="IPR006047">
    <property type="entry name" value="GH13_cat_dom"/>
</dbReference>
<name>A0A395LZW0_9BACT</name>
<dbReference type="GO" id="GO:0005975">
    <property type="term" value="P:carbohydrate metabolic process"/>
    <property type="evidence" value="ECO:0007669"/>
    <property type="project" value="InterPro"/>
</dbReference>
<evidence type="ECO:0000256" key="1">
    <source>
        <dbReference type="ARBA" id="ARBA00008061"/>
    </source>
</evidence>
<organism evidence="4 6">
    <name type="scientific">Candidatus Thermochlorobacter aerophilus</name>
    <dbReference type="NCBI Taxonomy" id="1868324"/>
    <lineage>
        <taxon>Bacteria</taxon>
        <taxon>Pseudomonadati</taxon>
        <taxon>Chlorobiota</taxon>
        <taxon>Chlorobiia</taxon>
        <taxon>Chlorobiales</taxon>
        <taxon>Candidatus Thermochlorobacteriaceae</taxon>
        <taxon>Candidatus Thermochlorobacter</taxon>
    </lineage>
</organism>
<keyword evidence="2" id="KW-0812">Transmembrane</keyword>
<comment type="similarity">
    <text evidence="1">Belongs to the glycosyl hydrolase 13 family.</text>
</comment>
<feature type="transmembrane region" description="Helical" evidence="2">
    <location>
        <begin position="48"/>
        <end position="66"/>
    </location>
</feature>
<dbReference type="AlphaFoldDB" id="A0A395LZW0"/>
<evidence type="ECO:0000259" key="3">
    <source>
        <dbReference type="SMART" id="SM00642"/>
    </source>
</evidence>
<dbReference type="SUPFAM" id="SSF81296">
    <property type="entry name" value="E set domains"/>
    <property type="match status" value="1"/>
</dbReference>
<feature type="transmembrane region" description="Helical" evidence="2">
    <location>
        <begin position="6"/>
        <end position="36"/>
    </location>
</feature>
<dbReference type="SMART" id="SM00642">
    <property type="entry name" value="Aamy"/>
    <property type="match status" value="1"/>
</dbReference>
<proteinExistence type="inferred from homology"/>
<dbReference type="EMBL" id="PHFL01000002">
    <property type="protein sequence ID" value="RFM25439.1"/>
    <property type="molecule type" value="Genomic_DNA"/>
</dbReference>
<evidence type="ECO:0000313" key="4">
    <source>
        <dbReference type="EMBL" id="RFM24069.1"/>
    </source>
</evidence>
<dbReference type="InterPro" id="IPR004193">
    <property type="entry name" value="Glyco_hydro_13_N"/>
</dbReference>
<evidence type="ECO:0000313" key="5">
    <source>
        <dbReference type="EMBL" id="RFM25439.1"/>
    </source>
</evidence>
<sequence>MGVVLMLPYLCSLLALALSGSTCALTIMLLPVVPVLLHSNYQSARSAVCLSTIIALWIMLILTAFYDAVAQRNPALERLRNHQATLDSFYSDKEMGCTVSGGKTTFRIFAPRATQVNVVIYERHNSQKGEEFTMQCDEQGVWEYVAQGELYGKFYGYRVFGVEGPGEMFNPEIVIADPYSKAVCTRNNFRRYPARTLIANLQYDWEGDTWVISPDHTSLIIYEAHVRDLTAHPSSGVVARGTYAGLVEKGKRGGLSHLKDLGINAIELLPIQSFGTIEIPYQDSSVVKLGYPVNTWNPYARNHWGYMTSYFFAPEAYYSRGASMIADAYNGMDAHAVREFKDMVKALHKEGIAVILDVVFNHVSQYDYNPFKYIDKFYYFHLDSEGRFLSNSGCGNDFRTDRPMARKMILDCIRYWMTEYHIDGFRFDLAAMIDEETRRQITVEARKINPNVILIAEPWGGGRYEPHRFSDIGWASWNDQIRNGFKGQNPDNGHGFIFGKFQGQNTPHSLRNYVVGTLRQFGGLFHTAAHSVNYLESHDDYTLGDFIRLAIREVDHDTRITDVNKHAKLSPKALALNKLAALLLFTAQGITMIHEGQEYARSKVIAPTDAPDPNVGKIDHNSYEKDNETNYINYNHLDLNAELYRYYKSLISLRKRYPIFHCAPASAVEFFDTKDSLVLAFRLHHRQFAQAMSQANAEPYRTYGLQADADFIVICNAHPHRLAEFVLPSGNWVMLGNANEISLEKVHIAAGKLYIPPTAGVILMGK</sequence>
<gene>
    <name evidence="5" type="ORF">D0433_00680</name>
    <name evidence="4" type="ORF">D0433_08195</name>
</gene>
<keyword evidence="2" id="KW-1133">Transmembrane helix</keyword>
<evidence type="ECO:0000256" key="2">
    <source>
        <dbReference type="SAM" id="Phobius"/>
    </source>
</evidence>
<protein>
    <submittedName>
        <fullName evidence="4">Pullulanase</fullName>
    </submittedName>
</protein>
<comment type="caution">
    <text evidence="4">The sequence shown here is derived from an EMBL/GenBank/DDBJ whole genome shotgun (WGS) entry which is preliminary data.</text>
</comment>
<dbReference type="Pfam" id="PF02922">
    <property type="entry name" value="CBM_48"/>
    <property type="match status" value="1"/>
</dbReference>
<dbReference type="Proteomes" id="UP000266389">
    <property type="component" value="Unassembled WGS sequence"/>
</dbReference>
<dbReference type="CDD" id="cd02860">
    <property type="entry name" value="E_set_Pullulanase"/>
    <property type="match status" value="1"/>
</dbReference>
<reference evidence="4 6" key="1">
    <citation type="journal article" date="2011" name="ISME J.">
        <title>Community ecology of hot spring cyanobacterial mats: predominant populations and their functional potential.</title>
        <authorList>
            <person name="Klatt C.G."/>
            <person name="Wood J.M."/>
            <person name="Rusch D.B."/>
            <person name="Bateson M.M."/>
            <person name="Hamamura N."/>
            <person name="Heidelberg J.F."/>
            <person name="Grossman A.R."/>
            <person name="Bhaya D."/>
            <person name="Cohan F.M."/>
            <person name="Kuhl M."/>
            <person name="Bryant D.A."/>
            <person name="Ward D.M."/>
        </authorList>
    </citation>
    <scope>NUCLEOTIDE SEQUENCE [LARGE SCALE GENOMIC DNA]</scope>
    <source>
        <strain evidence="4">OS</strain>
    </source>
</reference>
<dbReference type="InterPro" id="IPR013783">
    <property type="entry name" value="Ig-like_fold"/>
</dbReference>
<keyword evidence="2" id="KW-0472">Membrane</keyword>
<dbReference type="PANTHER" id="PTHR43002">
    <property type="entry name" value="GLYCOGEN DEBRANCHING ENZYME"/>
    <property type="match status" value="1"/>
</dbReference>
<dbReference type="InterPro" id="IPR014756">
    <property type="entry name" value="Ig_E-set"/>
</dbReference>
<dbReference type="SUPFAM" id="SSF51445">
    <property type="entry name" value="(Trans)glycosidases"/>
    <property type="match status" value="1"/>
</dbReference>
<dbReference type="GO" id="GO:0004553">
    <property type="term" value="F:hydrolase activity, hydrolyzing O-glycosyl compounds"/>
    <property type="evidence" value="ECO:0007669"/>
    <property type="project" value="InterPro"/>
</dbReference>
<reference evidence="4" key="2">
    <citation type="submission" date="2017-08" db="EMBL/GenBank/DDBJ databases">
        <authorList>
            <person name="de Groot N.N."/>
        </authorList>
    </citation>
    <scope>NUCLEOTIDE SEQUENCE</scope>
    <source>
        <strain evidence="4">OS</strain>
    </source>
</reference>
<feature type="domain" description="Glycosyl hydrolase family 13 catalytic" evidence="3">
    <location>
        <begin position="230"/>
        <end position="654"/>
    </location>
</feature>
<dbReference type="Gene3D" id="2.60.40.10">
    <property type="entry name" value="Immunoglobulins"/>
    <property type="match status" value="1"/>
</dbReference>
<evidence type="ECO:0000313" key="6">
    <source>
        <dbReference type="Proteomes" id="UP000266389"/>
    </source>
</evidence>
<dbReference type="InterPro" id="IPR017853">
    <property type="entry name" value="GH"/>
</dbReference>